<evidence type="ECO:0000256" key="4">
    <source>
        <dbReference type="ARBA" id="ARBA00022989"/>
    </source>
</evidence>
<evidence type="ECO:0000313" key="9">
    <source>
        <dbReference type="Proteomes" id="UP001546774"/>
    </source>
</evidence>
<feature type="transmembrane region" description="Helical" evidence="7">
    <location>
        <begin position="37"/>
        <end position="58"/>
    </location>
</feature>
<keyword evidence="3 6" id="KW-0812">Transmembrane</keyword>
<evidence type="ECO:0000256" key="7">
    <source>
        <dbReference type="SAM" id="Phobius"/>
    </source>
</evidence>
<keyword evidence="5 7" id="KW-0472">Membrane</keyword>
<evidence type="ECO:0000256" key="2">
    <source>
        <dbReference type="ARBA" id="ARBA00006175"/>
    </source>
</evidence>
<keyword evidence="4 7" id="KW-1133">Transmembrane helix</keyword>
<comment type="subcellular location">
    <subcellularLocation>
        <location evidence="1">Membrane</location>
        <topology evidence="1">Multi-pass membrane protein</topology>
    </subcellularLocation>
</comment>
<organism evidence="8 9">
    <name type="scientific">Lachnospira intestinalis</name>
    <dbReference type="NCBI Taxonomy" id="3133158"/>
    <lineage>
        <taxon>Bacteria</taxon>
        <taxon>Bacillati</taxon>
        <taxon>Bacillota</taxon>
        <taxon>Clostridia</taxon>
        <taxon>Lachnospirales</taxon>
        <taxon>Lachnospiraceae</taxon>
        <taxon>Lachnospira</taxon>
    </lineage>
</organism>
<feature type="transmembrane region" description="Helical" evidence="7">
    <location>
        <begin position="212"/>
        <end position="238"/>
    </location>
</feature>
<dbReference type="Gene3D" id="1.20.1080.10">
    <property type="entry name" value="Glycerol uptake facilitator protein"/>
    <property type="match status" value="1"/>
</dbReference>
<sequence>MKKYLAEFLGTFILTFMVCGAVSFTGGYAGYLGVVGIALTAGFTVAVLLYVFGTVSGAHCNPAVSAGMLIAGRLSVVDFMGYVVSQVFGALAAAFALYGLSKSFDTQVISQYQSYGYDLVGLGTNGYADTSAFLKINVWGAFVTELLLTFVFVLAFLCVTAKTAYKNVAGLVAGMAFCMAELFGLVLTGAGINPAKSFGTAFVKAVFGDVKALSQVWVFLVAPLAGGLLAGLCSLYFYGKPRKKISRKETDEKEALELLEKEETTE</sequence>
<dbReference type="InterPro" id="IPR023271">
    <property type="entry name" value="Aquaporin-like"/>
</dbReference>
<feature type="transmembrane region" description="Helical" evidence="7">
    <location>
        <begin position="171"/>
        <end position="192"/>
    </location>
</feature>
<dbReference type="EMBL" id="JBBMFS010000009">
    <property type="protein sequence ID" value="MEQ2555530.1"/>
    <property type="molecule type" value="Genomic_DNA"/>
</dbReference>
<name>A0ABV1H749_9FIRM</name>
<dbReference type="PANTHER" id="PTHR19139">
    <property type="entry name" value="AQUAPORIN TRANSPORTER"/>
    <property type="match status" value="1"/>
</dbReference>
<comment type="similarity">
    <text evidence="2 6">Belongs to the MIP/aquaporin (TC 1.A.8) family.</text>
</comment>
<proteinExistence type="inferred from homology"/>
<evidence type="ECO:0000313" key="8">
    <source>
        <dbReference type="EMBL" id="MEQ2555530.1"/>
    </source>
</evidence>
<evidence type="ECO:0000256" key="5">
    <source>
        <dbReference type="ARBA" id="ARBA00023136"/>
    </source>
</evidence>
<protein>
    <submittedName>
        <fullName evidence="8">Aquaporin</fullName>
    </submittedName>
</protein>
<comment type="caution">
    <text evidence="8">The sequence shown here is derived from an EMBL/GenBank/DDBJ whole genome shotgun (WGS) entry which is preliminary data.</text>
</comment>
<dbReference type="SUPFAM" id="SSF81338">
    <property type="entry name" value="Aquaporin-like"/>
    <property type="match status" value="1"/>
</dbReference>
<dbReference type="InterPro" id="IPR000425">
    <property type="entry name" value="MIP"/>
</dbReference>
<gene>
    <name evidence="8" type="ORF">WMO37_11025</name>
</gene>
<keyword evidence="6" id="KW-0813">Transport</keyword>
<reference evidence="8" key="1">
    <citation type="submission" date="2024-03" db="EMBL/GenBank/DDBJ databases">
        <title>Human intestinal bacterial collection.</title>
        <authorList>
            <person name="Pauvert C."/>
            <person name="Hitch T.C.A."/>
            <person name="Clavel T."/>
        </authorList>
    </citation>
    <scope>NUCLEOTIDE SEQUENCE [LARGE SCALE GENOMIC DNA]</scope>
    <source>
        <strain evidence="8">CLA-AA-H89B</strain>
    </source>
</reference>
<evidence type="ECO:0000256" key="6">
    <source>
        <dbReference type="RuleBase" id="RU000477"/>
    </source>
</evidence>
<evidence type="ECO:0000256" key="3">
    <source>
        <dbReference type="ARBA" id="ARBA00022692"/>
    </source>
</evidence>
<feature type="transmembrane region" description="Helical" evidence="7">
    <location>
        <begin position="138"/>
        <end position="159"/>
    </location>
</feature>
<dbReference type="PANTHER" id="PTHR19139:SF199">
    <property type="entry name" value="MIP17260P"/>
    <property type="match status" value="1"/>
</dbReference>
<evidence type="ECO:0000256" key="1">
    <source>
        <dbReference type="ARBA" id="ARBA00004141"/>
    </source>
</evidence>
<keyword evidence="9" id="KW-1185">Reference proteome</keyword>
<accession>A0ABV1H749</accession>
<feature type="transmembrane region" description="Helical" evidence="7">
    <location>
        <begin position="79"/>
        <end position="100"/>
    </location>
</feature>
<dbReference type="InterPro" id="IPR034294">
    <property type="entry name" value="Aquaporin_transptr"/>
</dbReference>
<dbReference type="Pfam" id="PF00230">
    <property type="entry name" value="MIP"/>
    <property type="match status" value="1"/>
</dbReference>
<dbReference type="Proteomes" id="UP001546774">
    <property type="component" value="Unassembled WGS sequence"/>
</dbReference>
<feature type="transmembrane region" description="Helical" evidence="7">
    <location>
        <begin position="12"/>
        <end position="31"/>
    </location>
</feature>
<dbReference type="PRINTS" id="PR00783">
    <property type="entry name" value="MINTRINSICP"/>
</dbReference>